<gene>
    <name evidence="4" type="ORF">IPT68_24905</name>
</gene>
<evidence type="ECO:0000259" key="3">
    <source>
        <dbReference type="Pfam" id="PF20270"/>
    </source>
</evidence>
<feature type="domain" description="CASPASE and TPR Repeat-Associated C-terminal" evidence="3">
    <location>
        <begin position="235"/>
        <end position="378"/>
    </location>
</feature>
<feature type="domain" description="CASPASE and TPR Repeat-Associated N-terminal" evidence="2">
    <location>
        <begin position="12"/>
        <end position="230"/>
    </location>
</feature>
<sequence>MSAEPRFSREALQIHCFLDIPRFQADGHARLAGLWQACHRLGMDQPLSPAPNLALPPAIEGSPGFRRQMARKRQGPGVYEAMLYTYGNTLGLAVILAPPETGASHTAMQTAAVWTELNDAWDRACAPSPSGTRDPLLGTVRIHRALVEPAAGTPRTDDEVGQQLALRLSGTSASNPETLSERVTLGPGLSLWEATSAQADPVGRDRRFLTTAAATDDQEELLDGWVWTDGSGRLAPVTRYLLHAAIVRHQYRVRRDAHQRLGREQQGLQQEANRLLDDCHRLLGAGSGRNSRRALARWEKLAEAAQKLQITDRQAAVKDSLLRTMAQTVAIAADTMNGSMIEPGRPDPRPLAADVQCAERLSEVLQDDAADVATTRELVSEAVRVTTQEATQHLQNHQQYVSLVQTSVIGGLLMALTAVQALGYKLPIPASAQGPLIALLTALALALPTVVLRRWRGGNGGRGGALFEVAGLAGTGAAAGWLSSRLLDTGHTVLWTIPGALLFGITGTWLVRRTFL</sequence>
<keyword evidence="5" id="KW-1185">Reference proteome</keyword>
<keyword evidence="1" id="KW-0812">Transmembrane</keyword>
<feature type="transmembrane region" description="Helical" evidence="1">
    <location>
        <begin position="400"/>
        <end position="422"/>
    </location>
</feature>
<reference evidence="4 5" key="1">
    <citation type="submission" date="2020-10" db="EMBL/GenBank/DDBJ databases">
        <title>Streptomyces chromofuscus complate genome analysis.</title>
        <authorList>
            <person name="Anwar N."/>
        </authorList>
    </citation>
    <scope>NUCLEOTIDE SEQUENCE [LARGE SCALE GENOMIC DNA]</scope>
    <source>
        <strain evidence="4 5">DSM 40273</strain>
    </source>
</reference>
<dbReference type="EMBL" id="CP063374">
    <property type="protein sequence ID" value="QOV43001.1"/>
    <property type="molecule type" value="Genomic_DNA"/>
</dbReference>
<dbReference type="AlphaFoldDB" id="A0A7M2T6A0"/>
<dbReference type="InterPro" id="IPR046922">
    <property type="entry name" value="CATRA-N"/>
</dbReference>
<dbReference type="RefSeq" id="WP_189696592.1">
    <property type="nucleotide sequence ID" value="NZ_BMTA01000002.1"/>
</dbReference>
<dbReference type="Pfam" id="PF20270">
    <property type="entry name" value="CATRA-C"/>
    <property type="match status" value="1"/>
</dbReference>
<feature type="transmembrane region" description="Helical" evidence="1">
    <location>
        <begin position="434"/>
        <end position="452"/>
    </location>
</feature>
<keyword evidence="1" id="KW-1133">Transmembrane helix</keyword>
<evidence type="ECO:0000313" key="4">
    <source>
        <dbReference type="EMBL" id="QOV43001.1"/>
    </source>
</evidence>
<keyword evidence="1" id="KW-0472">Membrane</keyword>
<dbReference type="InterPro" id="IPR046923">
    <property type="entry name" value="CATRA-C"/>
</dbReference>
<name>A0A7M2T6A0_STRCW</name>
<protein>
    <submittedName>
        <fullName evidence="4">Uncharacterized protein</fullName>
    </submittedName>
</protein>
<feature type="transmembrane region" description="Helical" evidence="1">
    <location>
        <begin position="493"/>
        <end position="511"/>
    </location>
</feature>
<organism evidence="4 5">
    <name type="scientific">Streptomyces chromofuscus</name>
    <dbReference type="NCBI Taxonomy" id="42881"/>
    <lineage>
        <taxon>Bacteria</taxon>
        <taxon>Bacillati</taxon>
        <taxon>Actinomycetota</taxon>
        <taxon>Actinomycetes</taxon>
        <taxon>Kitasatosporales</taxon>
        <taxon>Streptomycetaceae</taxon>
        <taxon>Streptomyces</taxon>
    </lineage>
</organism>
<feature type="transmembrane region" description="Helical" evidence="1">
    <location>
        <begin position="464"/>
        <end position="481"/>
    </location>
</feature>
<dbReference type="NCBIfam" id="NF038357">
    <property type="entry name" value="BN6_48550_fam"/>
    <property type="match status" value="1"/>
</dbReference>
<dbReference type="KEGG" id="schf:IPT68_24905"/>
<dbReference type="Pfam" id="PF20269">
    <property type="entry name" value="CATRA-N"/>
    <property type="match status" value="1"/>
</dbReference>
<dbReference type="Proteomes" id="UP000594008">
    <property type="component" value="Chromosome"/>
</dbReference>
<evidence type="ECO:0000256" key="1">
    <source>
        <dbReference type="SAM" id="Phobius"/>
    </source>
</evidence>
<evidence type="ECO:0000259" key="2">
    <source>
        <dbReference type="Pfam" id="PF20269"/>
    </source>
</evidence>
<evidence type="ECO:0000313" key="5">
    <source>
        <dbReference type="Proteomes" id="UP000594008"/>
    </source>
</evidence>
<proteinExistence type="predicted"/>
<accession>A0A7M2T6A0</accession>